<feature type="non-terminal residue" evidence="6">
    <location>
        <position position="1"/>
    </location>
</feature>
<keyword evidence="3" id="KW-0479">Metal-binding</keyword>
<evidence type="ECO:0000256" key="2">
    <source>
        <dbReference type="ARBA" id="ARBA00010178"/>
    </source>
</evidence>
<keyword evidence="5" id="KW-0560">Oxidoreductase</keyword>
<evidence type="ECO:0000256" key="3">
    <source>
        <dbReference type="ARBA" id="ARBA00022723"/>
    </source>
</evidence>
<dbReference type="PANTHER" id="PTHR21256">
    <property type="entry name" value="HISTIDINOL DEHYDROGENASE HDH"/>
    <property type="match status" value="1"/>
</dbReference>
<dbReference type="EMBL" id="UINC01004613">
    <property type="protein sequence ID" value="SVA15633.1"/>
    <property type="molecule type" value="Genomic_DNA"/>
</dbReference>
<dbReference type="GO" id="GO:0051287">
    <property type="term" value="F:NAD binding"/>
    <property type="evidence" value="ECO:0007669"/>
    <property type="project" value="InterPro"/>
</dbReference>
<dbReference type="GO" id="GO:0046872">
    <property type="term" value="F:metal ion binding"/>
    <property type="evidence" value="ECO:0007669"/>
    <property type="project" value="UniProtKB-KW"/>
</dbReference>
<dbReference type="CDD" id="cd06572">
    <property type="entry name" value="Histidinol_dh"/>
    <property type="match status" value="1"/>
</dbReference>
<dbReference type="FunFam" id="3.40.50.1980:FF:000026">
    <property type="entry name" value="Histidinol dehydrogenase"/>
    <property type="match status" value="1"/>
</dbReference>
<evidence type="ECO:0000256" key="1">
    <source>
        <dbReference type="ARBA" id="ARBA00001947"/>
    </source>
</evidence>
<dbReference type="InterPro" id="IPR022695">
    <property type="entry name" value="Histidinol_DH_monofunct"/>
</dbReference>
<sequence>VLRRIDLRGYEGDLVDVLPNRPLEEDGPLDAVRQIIDDVRAGGDQAILDFGERFDGARPDSLVVGSAEMQAALAAIEEPVRTALEVASASIRLHHEGQVRTGHEWERDGLTVRSVVVPVERAGCYVPGGRASYPSTVLMTAIPARVAGVGEVVVCVPPGPDGRVAEVTLAAAAIAGVDVVHPVGGAQAIAALAFGTESISPVDVVVGPGNVYVALAKREVAGRVGVPAAFAGPSEVVVIADASAPVEFAAIDVVAQAEHGPDGLAWLVTWDESVADAVEAEVASITGSSPRRGDIESTLAASGHVVLVDDVARAIEIVDRIAPEHLQLMVEDAQDVAVRVRHAGAVFCGPWSPASLGDYIAGPSHVLPTAGSARFSGALAVSDFTKDLHVVTADRSALASLGPHVVALAEAEGLDAHAESVRRRLAAIEEDDDA</sequence>
<evidence type="ECO:0000256" key="4">
    <source>
        <dbReference type="ARBA" id="ARBA00022833"/>
    </source>
</evidence>
<name>A0A381TNL0_9ZZZZ</name>
<dbReference type="HAMAP" id="MF_01024">
    <property type="entry name" value="HisD"/>
    <property type="match status" value="1"/>
</dbReference>
<dbReference type="Gene3D" id="3.40.50.1980">
    <property type="entry name" value="Nitrogenase molybdenum iron protein domain"/>
    <property type="match status" value="2"/>
</dbReference>
<protein>
    <recommendedName>
        <fullName evidence="7">Histidinol dehydrogenase</fullName>
    </recommendedName>
</protein>
<accession>A0A381TNL0</accession>
<dbReference type="NCBIfam" id="TIGR00069">
    <property type="entry name" value="hisD"/>
    <property type="match status" value="1"/>
</dbReference>
<dbReference type="PIRSF" id="PIRSF000099">
    <property type="entry name" value="Histidinol_dh"/>
    <property type="match status" value="1"/>
</dbReference>
<dbReference type="InterPro" id="IPR012131">
    <property type="entry name" value="Hstdl_DH"/>
</dbReference>
<dbReference type="Gene3D" id="1.20.5.1300">
    <property type="match status" value="1"/>
</dbReference>
<keyword evidence="4" id="KW-0862">Zinc</keyword>
<dbReference type="GO" id="GO:0004399">
    <property type="term" value="F:histidinol dehydrogenase activity"/>
    <property type="evidence" value="ECO:0007669"/>
    <property type="project" value="InterPro"/>
</dbReference>
<dbReference type="GO" id="GO:0005829">
    <property type="term" value="C:cytosol"/>
    <property type="evidence" value="ECO:0007669"/>
    <property type="project" value="TreeGrafter"/>
</dbReference>
<dbReference type="FunFam" id="3.40.50.1980:FF:000001">
    <property type="entry name" value="Histidinol dehydrogenase"/>
    <property type="match status" value="1"/>
</dbReference>
<dbReference type="GO" id="GO:0000105">
    <property type="term" value="P:L-histidine biosynthetic process"/>
    <property type="evidence" value="ECO:0007669"/>
    <property type="project" value="InterPro"/>
</dbReference>
<comment type="cofactor">
    <cofactor evidence="1">
        <name>Zn(2+)</name>
        <dbReference type="ChEBI" id="CHEBI:29105"/>
    </cofactor>
</comment>
<dbReference type="InterPro" id="IPR016161">
    <property type="entry name" value="Ald_DH/histidinol_DH"/>
</dbReference>
<dbReference type="PRINTS" id="PR00083">
    <property type="entry name" value="HOLDHDRGNASE"/>
</dbReference>
<dbReference type="Pfam" id="PF00815">
    <property type="entry name" value="Histidinol_dh"/>
    <property type="match status" value="1"/>
</dbReference>
<evidence type="ECO:0008006" key="7">
    <source>
        <dbReference type="Google" id="ProtNLM"/>
    </source>
</evidence>
<gene>
    <name evidence="6" type="ORF">METZ01_LOCUS68487</name>
</gene>
<organism evidence="6">
    <name type="scientific">marine metagenome</name>
    <dbReference type="NCBI Taxonomy" id="408172"/>
    <lineage>
        <taxon>unclassified sequences</taxon>
        <taxon>metagenomes</taxon>
        <taxon>ecological metagenomes</taxon>
    </lineage>
</organism>
<dbReference type="SUPFAM" id="SSF53720">
    <property type="entry name" value="ALDH-like"/>
    <property type="match status" value="1"/>
</dbReference>
<dbReference type="PANTHER" id="PTHR21256:SF2">
    <property type="entry name" value="HISTIDINE BIOSYNTHESIS TRIFUNCTIONAL PROTEIN"/>
    <property type="match status" value="1"/>
</dbReference>
<reference evidence="6" key="1">
    <citation type="submission" date="2018-05" db="EMBL/GenBank/DDBJ databases">
        <authorList>
            <person name="Lanie J.A."/>
            <person name="Ng W.-L."/>
            <person name="Kazmierczak K.M."/>
            <person name="Andrzejewski T.M."/>
            <person name="Davidsen T.M."/>
            <person name="Wayne K.J."/>
            <person name="Tettelin H."/>
            <person name="Glass J.I."/>
            <person name="Rusch D."/>
            <person name="Podicherti R."/>
            <person name="Tsui H.-C.T."/>
            <person name="Winkler M.E."/>
        </authorList>
    </citation>
    <scope>NUCLEOTIDE SEQUENCE</scope>
</reference>
<evidence type="ECO:0000256" key="5">
    <source>
        <dbReference type="ARBA" id="ARBA00023002"/>
    </source>
</evidence>
<dbReference type="AlphaFoldDB" id="A0A381TNL0"/>
<comment type="similarity">
    <text evidence="2">Belongs to the histidinol dehydrogenase family.</text>
</comment>
<proteinExistence type="inferred from homology"/>
<evidence type="ECO:0000313" key="6">
    <source>
        <dbReference type="EMBL" id="SVA15633.1"/>
    </source>
</evidence>